<dbReference type="InterPro" id="IPR005801">
    <property type="entry name" value="ADC_synthase"/>
</dbReference>
<comment type="similarity">
    <text evidence="2 5">Belongs to the class-IV pyridoxal-phosphate-dependent aminotransferase family.</text>
</comment>
<dbReference type="Pfam" id="PF00425">
    <property type="entry name" value="Chorismate_bind"/>
    <property type="match status" value="1"/>
</dbReference>
<gene>
    <name evidence="8" type="primary">pabB</name>
    <name evidence="8" type="ORF">GVO57_01305</name>
</gene>
<dbReference type="RefSeq" id="WP_160591214.1">
    <property type="nucleotide sequence ID" value="NZ_CP047895.1"/>
</dbReference>
<dbReference type="Gene3D" id="3.60.120.10">
    <property type="entry name" value="Anthranilate synthase"/>
    <property type="match status" value="1"/>
</dbReference>
<sequence length="569" mass="60097">MTPFVLLDNARTGEALLYRDPQAVVRADRPGDVPAALAVLRGHHAAGFIAYEAAAAFEPRLAALPGAAGQPSAPPLLWFGLFGAPQRVDADAFLPDPAGAWIGAPEPLVARADYLARVAAAQDAIRAGDIYQANISFPAAARWAGDPLALYAGLRRRARAAHGALVFTGDHWILSLSPELFFTLEGGVLTARPMKGTAPPGSDPARLAGDPKQRAENLMIVDLLRNDLARVAIAGSVAVPELFRIEDYPTVQQMVSTVTARIRPGCDAIDALTALFPCGSITGAPKIRAMEVIAALEQAPRGVYTGAVGRVDPDGGAAFNVAIRTLVTTPGADRALLAMGSGIVADSDPADEWRECLSKGAFVASDAGFDLIETIAFDPEDGLLRLEAHLARLKASAAALGFSFNRHAARNELQAATFRLRAPARVRLLASAGGSLAVEVRPMPPAPSEVVEVALAEMTVPRADLRRVHKTSDRAFYDDPRRAAGTFEVAFVDAEGFLTEGSFTNLFVERDGMLLTPPLARGLLPGVLRAELIAEGRAREADLVPADLAGGFLIGNALRGLLRARLRPL</sequence>
<reference evidence="8 9" key="1">
    <citation type="submission" date="2020-01" db="EMBL/GenBank/DDBJ databases">
        <title>Sphingomonas sp. C33 whole genome sequece.</title>
        <authorList>
            <person name="Park C."/>
        </authorList>
    </citation>
    <scope>NUCLEOTIDE SEQUENCE [LARGE SCALE GENOMIC DNA]</scope>
    <source>
        <strain evidence="8 9">C33</strain>
    </source>
</reference>
<proteinExistence type="inferred from homology"/>
<dbReference type="PRINTS" id="PR00095">
    <property type="entry name" value="ANTSNTHASEI"/>
</dbReference>
<dbReference type="InterPro" id="IPR043131">
    <property type="entry name" value="BCAT-like_N"/>
</dbReference>
<dbReference type="EMBL" id="CP047895">
    <property type="protein sequence ID" value="QHL89710.1"/>
    <property type="molecule type" value="Genomic_DNA"/>
</dbReference>
<keyword evidence="8" id="KW-0032">Aminotransferase</keyword>
<comment type="cofactor">
    <cofactor evidence="1 6">
        <name>pyridoxal 5'-phosphate</name>
        <dbReference type="ChEBI" id="CHEBI:597326"/>
    </cofactor>
</comment>
<dbReference type="InterPro" id="IPR018300">
    <property type="entry name" value="Aminotrans_IV_CS"/>
</dbReference>
<dbReference type="GO" id="GO:0009396">
    <property type="term" value="P:folic acid-containing compound biosynthetic process"/>
    <property type="evidence" value="ECO:0007669"/>
    <property type="project" value="InterPro"/>
</dbReference>
<dbReference type="Pfam" id="PF01063">
    <property type="entry name" value="Aminotran_4"/>
    <property type="match status" value="1"/>
</dbReference>
<evidence type="ECO:0000256" key="4">
    <source>
        <dbReference type="ARBA" id="ARBA00022898"/>
    </source>
</evidence>
<dbReference type="Gene3D" id="3.20.10.10">
    <property type="entry name" value="D-amino Acid Aminotransferase, subunit A, domain 2"/>
    <property type="match status" value="1"/>
</dbReference>
<dbReference type="SUPFAM" id="SSF56752">
    <property type="entry name" value="D-aminoacid aminotransferase-like PLP-dependent enzymes"/>
    <property type="match status" value="1"/>
</dbReference>
<keyword evidence="4 6" id="KW-0663">Pyridoxal phosphate</keyword>
<evidence type="ECO:0000256" key="2">
    <source>
        <dbReference type="ARBA" id="ARBA00009320"/>
    </source>
</evidence>
<dbReference type="InterPro" id="IPR015890">
    <property type="entry name" value="Chorismate_C"/>
</dbReference>
<dbReference type="InterPro" id="IPR019999">
    <property type="entry name" value="Anth_synth_I-like"/>
</dbReference>
<accession>A0A7Z2NUM8</accession>
<dbReference type="KEGG" id="schy:GVO57_01305"/>
<dbReference type="Proteomes" id="UP000464468">
    <property type="component" value="Chromosome"/>
</dbReference>
<dbReference type="AlphaFoldDB" id="A0A7Z2NUM8"/>
<dbReference type="SUPFAM" id="SSF56322">
    <property type="entry name" value="ADC synthase"/>
    <property type="match status" value="1"/>
</dbReference>
<dbReference type="GO" id="GO:0046820">
    <property type="term" value="F:4-amino-4-deoxychorismate synthase activity"/>
    <property type="evidence" value="ECO:0007669"/>
    <property type="project" value="TreeGrafter"/>
</dbReference>
<evidence type="ECO:0000259" key="7">
    <source>
        <dbReference type="Pfam" id="PF00425"/>
    </source>
</evidence>
<evidence type="ECO:0000256" key="1">
    <source>
        <dbReference type="ARBA" id="ARBA00001933"/>
    </source>
</evidence>
<dbReference type="Gene3D" id="3.30.470.10">
    <property type="match status" value="1"/>
</dbReference>
<organism evidence="8 9">
    <name type="scientific">Sphingomonas changnyeongensis</name>
    <dbReference type="NCBI Taxonomy" id="2698679"/>
    <lineage>
        <taxon>Bacteria</taxon>
        <taxon>Pseudomonadati</taxon>
        <taxon>Pseudomonadota</taxon>
        <taxon>Alphaproteobacteria</taxon>
        <taxon>Sphingomonadales</taxon>
        <taxon>Sphingomonadaceae</taxon>
        <taxon>Sphingomonas</taxon>
    </lineage>
</organism>
<evidence type="ECO:0000256" key="3">
    <source>
        <dbReference type="ARBA" id="ARBA00014472"/>
    </source>
</evidence>
<protein>
    <recommendedName>
        <fullName evidence="3">Probable branched-chain-amino-acid aminotransferase</fullName>
    </recommendedName>
</protein>
<dbReference type="InterPro" id="IPR001544">
    <property type="entry name" value="Aminotrans_IV"/>
</dbReference>
<dbReference type="PANTHER" id="PTHR11236">
    <property type="entry name" value="AMINOBENZOATE/ANTHRANILATE SYNTHASE"/>
    <property type="match status" value="1"/>
</dbReference>
<dbReference type="InterPro" id="IPR036038">
    <property type="entry name" value="Aminotransferase-like"/>
</dbReference>
<keyword evidence="8" id="KW-0808">Transferase</keyword>
<dbReference type="InterPro" id="IPR005802">
    <property type="entry name" value="ADC_synth_comp_1"/>
</dbReference>
<feature type="domain" description="Chorismate-utilising enzyme C-terminal" evidence="7">
    <location>
        <begin position="111"/>
        <end position="359"/>
    </location>
</feature>
<evidence type="ECO:0000256" key="6">
    <source>
        <dbReference type="RuleBase" id="RU004516"/>
    </source>
</evidence>
<evidence type="ECO:0000313" key="8">
    <source>
        <dbReference type="EMBL" id="QHL89710.1"/>
    </source>
</evidence>
<evidence type="ECO:0000256" key="5">
    <source>
        <dbReference type="RuleBase" id="RU004106"/>
    </source>
</evidence>
<evidence type="ECO:0000313" key="9">
    <source>
        <dbReference type="Proteomes" id="UP000464468"/>
    </source>
</evidence>
<dbReference type="GO" id="GO:0000162">
    <property type="term" value="P:L-tryptophan biosynthetic process"/>
    <property type="evidence" value="ECO:0007669"/>
    <property type="project" value="TreeGrafter"/>
</dbReference>
<dbReference type="InterPro" id="IPR043132">
    <property type="entry name" value="BCAT-like_C"/>
</dbReference>
<dbReference type="PROSITE" id="PS00770">
    <property type="entry name" value="AA_TRANSFER_CLASS_4"/>
    <property type="match status" value="1"/>
</dbReference>
<keyword evidence="9" id="KW-1185">Reference proteome</keyword>
<dbReference type="PANTHER" id="PTHR11236:SF50">
    <property type="entry name" value="AMINODEOXYCHORISMATE SYNTHASE COMPONENT 1"/>
    <property type="match status" value="1"/>
</dbReference>
<dbReference type="NCBIfam" id="TIGR00553">
    <property type="entry name" value="pabB"/>
    <property type="match status" value="1"/>
</dbReference>
<name>A0A7Z2NUM8_9SPHN</name>